<feature type="compositionally biased region" description="Low complexity" evidence="2">
    <location>
        <begin position="271"/>
        <end position="290"/>
    </location>
</feature>
<accession>A0ABP0RQK8</accession>
<feature type="compositionally biased region" description="Basic residues" evidence="2">
    <location>
        <begin position="291"/>
        <end position="317"/>
    </location>
</feature>
<evidence type="ECO:0000313" key="3">
    <source>
        <dbReference type="EMBL" id="CAK9102579.1"/>
    </source>
</evidence>
<evidence type="ECO:0000313" key="4">
    <source>
        <dbReference type="Proteomes" id="UP001642464"/>
    </source>
</evidence>
<evidence type="ECO:0000256" key="2">
    <source>
        <dbReference type="SAM" id="MobiDB-lite"/>
    </source>
</evidence>
<evidence type="ECO:0000256" key="1">
    <source>
        <dbReference type="PROSITE-ProRule" id="PRU00023"/>
    </source>
</evidence>
<dbReference type="InterPro" id="IPR002110">
    <property type="entry name" value="Ankyrin_rpt"/>
</dbReference>
<dbReference type="EMBL" id="CAXAMM010042029">
    <property type="protein sequence ID" value="CAK9102579.1"/>
    <property type="molecule type" value="Genomic_DNA"/>
</dbReference>
<comment type="caution">
    <text evidence="3">The sequence shown here is derived from an EMBL/GenBank/DDBJ whole genome shotgun (WGS) entry which is preliminary data.</text>
</comment>
<protein>
    <submittedName>
        <fullName evidence="3">Caskin-2</fullName>
    </submittedName>
</protein>
<sequence>MAAGFSGPMPHALMCTMPTRPPILNVPDADPPRLNVGGCSLAHGHANEGDWDAYDDDDPVPTKGCINRRAKQRIEQDELLEFLWKNGFTDVNTTRKEKRCRRFPRPSCLFAEEEVLYPLHLAVKMGDAKLVSLLLRAGADKDQESSKGRRPMEVAQQAKRSESKAEIVELLEGIQKTQSVRDLLRSTQRKPQGQFGAPHFDSDKASWRVLAVAFSPSMTFLKVVDTYLAGGLVEANEIEVIRLQSKQQAKRQKKAQKQKKKKDKKKKEKSSSSSSSSSNGSSSSASSTSSGKKKKKKKKSKKVKKKEKKKKKDKKAK</sequence>
<dbReference type="SUPFAM" id="SSF48403">
    <property type="entry name" value="Ankyrin repeat"/>
    <property type="match status" value="1"/>
</dbReference>
<keyword evidence="4" id="KW-1185">Reference proteome</keyword>
<feature type="compositionally biased region" description="Basic residues" evidence="2">
    <location>
        <begin position="248"/>
        <end position="268"/>
    </location>
</feature>
<feature type="region of interest" description="Disordered" evidence="2">
    <location>
        <begin position="141"/>
        <end position="160"/>
    </location>
</feature>
<gene>
    <name evidence="3" type="ORF">SCF082_LOCUS47938</name>
</gene>
<dbReference type="Pfam" id="PF00023">
    <property type="entry name" value="Ank"/>
    <property type="match status" value="1"/>
</dbReference>
<dbReference type="Proteomes" id="UP001642464">
    <property type="component" value="Unassembled WGS sequence"/>
</dbReference>
<keyword evidence="1" id="KW-0040">ANK repeat</keyword>
<organism evidence="3 4">
    <name type="scientific">Durusdinium trenchii</name>
    <dbReference type="NCBI Taxonomy" id="1381693"/>
    <lineage>
        <taxon>Eukaryota</taxon>
        <taxon>Sar</taxon>
        <taxon>Alveolata</taxon>
        <taxon>Dinophyceae</taxon>
        <taxon>Suessiales</taxon>
        <taxon>Symbiodiniaceae</taxon>
        <taxon>Durusdinium</taxon>
    </lineage>
</organism>
<feature type="compositionally biased region" description="Basic and acidic residues" evidence="2">
    <location>
        <begin position="141"/>
        <end position="152"/>
    </location>
</feature>
<feature type="region of interest" description="Disordered" evidence="2">
    <location>
        <begin position="245"/>
        <end position="317"/>
    </location>
</feature>
<dbReference type="Gene3D" id="1.25.40.20">
    <property type="entry name" value="Ankyrin repeat-containing domain"/>
    <property type="match status" value="1"/>
</dbReference>
<dbReference type="InterPro" id="IPR036770">
    <property type="entry name" value="Ankyrin_rpt-contain_sf"/>
</dbReference>
<name>A0ABP0RQK8_9DINO</name>
<proteinExistence type="predicted"/>
<reference evidence="3 4" key="1">
    <citation type="submission" date="2024-02" db="EMBL/GenBank/DDBJ databases">
        <authorList>
            <person name="Chen Y."/>
            <person name="Shah S."/>
            <person name="Dougan E. K."/>
            <person name="Thang M."/>
            <person name="Chan C."/>
        </authorList>
    </citation>
    <scope>NUCLEOTIDE SEQUENCE [LARGE SCALE GENOMIC DNA]</scope>
</reference>
<feature type="repeat" description="ANK" evidence="1">
    <location>
        <begin position="114"/>
        <end position="146"/>
    </location>
</feature>
<dbReference type="PROSITE" id="PS50088">
    <property type="entry name" value="ANK_REPEAT"/>
    <property type="match status" value="1"/>
</dbReference>
<dbReference type="PROSITE" id="PS50297">
    <property type="entry name" value="ANK_REP_REGION"/>
    <property type="match status" value="1"/>
</dbReference>